<keyword evidence="3" id="KW-1185">Reference proteome</keyword>
<evidence type="ECO:0000313" key="2">
    <source>
        <dbReference type="EMBL" id="KAJ8768786.1"/>
    </source>
</evidence>
<dbReference type="PANTHER" id="PTHR24559">
    <property type="entry name" value="TRANSPOSON TY3-I GAG-POL POLYPROTEIN"/>
    <property type="match status" value="1"/>
</dbReference>
<dbReference type="InterPro" id="IPR043128">
    <property type="entry name" value="Rev_trsase/Diguanyl_cyclase"/>
</dbReference>
<dbReference type="PANTHER" id="PTHR24559:SF444">
    <property type="entry name" value="REVERSE TRANSCRIPTASE DOMAIN-CONTAINING PROTEIN"/>
    <property type="match status" value="1"/>
</dbReference>
<organism evidence="2 3">
    <name type="scientific">Erythroxylum novogranatense</name>
    <dbReference type="NCBI Taxonomy" id="1862640"/>
    <lineage>
        <taxon>Eukaryota</taxon>
        <taxon>Viridiplantae</taxon>
        <taxon>Streptophyta</taxon>
        <taxon>Embryophyta</taxon>
        <taxon>Tracheophyta</taxon>
        <taxon>Spermatophyta</taxon>
        <taxon>Magnoliopsida</taxon>
        <taxon>eudicotyledons</taxon>
        <taxon>Gunneridae</taxon>
        <taxon>Pentapetalae</taxon>
        <taxon>rosids</taxon>
        <taxon>fabids</taxon>
        <taxon>Malpighiales</taxon>
        <taxon>Erythroxylaceae</taxon>
        <taxon>Erythroxylum</taxon>
    </lineage>
</organism>
<dbReference type="InterPro" id="IPR000477">
    <property type="entry name" value="RT_dom"/>
</dbReference>
<dbReference type="SUPFAM" id="SSF56672">
    <property type="entry name" value="DNA/RNA polymerases"/>
    <property type="match status" value="1"/>
</dbReference>
<dbReference type="Pfam" id="PF00078">
    <property type="entry name" value="RVT_1"/>
    <property type="match status" value="1"/>
</dbReference>
<dbReference type="InterPro" id="IPR043502">
    <property type="entry name" value="DNA/RNA_pol_sf"/>
</dbReference>
<sequence length="125" mass="14182">MKSGYYQLSVKEVDVPKITFTTRYGHYEFLMVPFGLTNAPAAFMDLMNRIFHPYLDQFYHPGKANVVADALSRKSLSALRAMNAILSVASDEAIVAELRLKPNLLHQVKDAQKQDEKLIIILKQI</sequence>
<dbReference type="Gene3D" id="3.10.10.10">
    <property type="entry name" value="HIV Type 1 Reverse Transcriptase, subunit A, domain 1"/>
    <property type="match status" value="1"/>
</dbReference>
<dbReference type="AlphaFoldDB" id="A0AAV8TPE2"/>
<dbReference type="EMBL" id="JAIWQS010000004">
    <property type="protein sequence ID" value="KAJ8768786.1"/>
    <property type="molecule type" value="Genomic_DNA"/>
</dbReference>
<accession>A0AAV8TPE2</accession>
<comment type="caution">
    <text evidence="2">The sequence shown here is derived from an EMBL/GenBank/DDBJ whole genome shotgun (WGS) entry which is preliminary data.</text>
</comment>
<dbReference type="Gene3D" id="3.30.70.270">
    <property type="match status" value="1"/>
</dbReference>
<reference evidence="2 3" key="1">
    <citation type="submission" date="2021-09" db="EMBL/GenBank/DDBJ databases">
        <title>Genomic insights and catalytic innovation underlie evolution of tropane alkaloids biosynthesis.</title>
        <authorList>
            <person name="Wang Y.-J."/>
            <person name="Tian T."/>
            <person name="Huang J.-P."/>
            <person name="Huang S.-X."/>
        </authorList>
    </citation>
    <scope>NUCLEOTIDE SEQUENCE [LARGE SCALE GENOMIC DNA]</scope>
    <source>
        <strain evidence="2">KIB-2018</strain>
        <tissue evidence="2">Leaf</tissue>
    </source>
</reference>
<proteinExistence type="predicted"/>
<feature type="domain" description="Reverse transcriptase" evidence="1">
    <location>
        <begin position="2"/>
        <end position="63"/>
    </location>
</feature>
<gene>
    <name evidence="2" type="ORF">K2173_023690</name>
</gene>
<dbReference type="InterPro" id="IPR053134">
    <property type="entry name" value="RNA-dir_DNA_polymerase"/>
</dbReference>
<evidence type="ECO:0000259" key="1">
    <source>
        <dbReference type="Pfam" id="PF00078"/>
    </source>
</evidence>
<name>A0AAV8TPE2_9ROSI</name>
<evidence type="ECO:0000313" key="3">
    <source>
        <dbReference type="Proteomes" id="UP001159364"/>
    </source>
</evidence>
<dbReference type="Proteomes" id="UP001159364">
    <property type="component" value="Linkage Group LG04"/>
</dbReference>
<protein>
    <recommendedName>
        <fullName evidence="1">Reverse transcriptase domain-containing protein</fullName>
    </recommendedName>
</protein>